<dbReference type="GO" id="GO:0005634">
    <property type="term" value="C:nucleus"/>
    <property type="evidence" value="ECO:0007669"/>
    <property type="project" value="UniProtKB-SubCell"/>
</dbReference>
<dbReference type="Gene3D" id="4.10.240.10">
    <property type="entry name" value="Zn(2)-C6 fungal-type DNA-binding domain"/>
    <property type="match status" value="1"/>
</dbReference>
<dbReference type="PANTHER" id="PTHR37534:SF7">
    <property type="entry name" value="TRANSCRIPTIONAL ACTIVATOR PROTEIN UGA3"/>
    <property type="match status" value="1"/>
</dbReference>
<dbReference type="PROSITE" id="PS00463">
    <property type="entry name" value="ZN2_CY6_FUNGAL_1"/>
    <property type="match status" value="1"/>
</dbReference>
<dbReference type="Proteomes" id="UP000616885">
    <property type="component" value="Unassembled WGS sequence"/>
</dbReference>
<proteinExistence type="predicted"/>
<evidence type="ECO:0000256" key="3">
    <source>
        <dbReference type="SAM" id="MobiDB-lite"/>
    </source>
</evidence>
<dbReference type="AlphaFoldDB" id="A0A8H7NEU9"/>
<evidence type="ECO:0000256" key="1">
    <source>
        <dbReference type="ARBA" id="ARBA00004123"/>
    </source>
</evidence>
<protein>
    <recommendedName>
        <fullName evidence="4">Zn(2)-C6 fungal-type domain-containing protein</fullName>
    </recommendedName>
</protein>
<dbReference type="InterPro" id="IPR036864">
    <property type="entry name" value="Zn2-C6_fun-type_DNA-bd_sf"/>
</dbReference>
<dbReference type="InterPro" id="IPR021858">
    <property type="entry name" value="Fun_TF"/>
</dbReference>
<keyword evidence="2" id="KW-0539">Nucleus</keyword>
<dbReference type="GO" id="GO:0008270">
    <property type="term" value="F:zinc ion binding"/>
    <property type="evidence" value="ECO:0007669"/>
    <property type="project" value="InterPro"/>
</dbReference>
<dbReference type="GO" id="GO:0000976">
    <property type="term" value="F:transcription cis-regulatory region binding"/>
    <property type="evidence" value="ECO:0007669"/>
    <property type="project" value="TreeGrafter"/>
</dbReference>
<dbReference type="PROSITE" id="PS50048">
    <property type="entry name" value="ZN2_CY6_FUNGAL_2"/>
    <property type="match status" value="1"/>
</dbReference>
<evidence type="ECO:0000313" key="6">
    <source>
        <dbReference type="Proteomes" id="UP000616885"/>
    </source>
</evidence>
<evidence type="ECO:0000256" key="2">
    <source>
        <dbReference type="ARBA" id="ARBA00023242"/>
    </source>
</evidence>
<comment type="caution">
    <text evidence="5">The sequence shown here is derived from an EMBL/GenBank/DDBJ whole genome shotgun (WGS) entry which is preliminary data.</text>
</comment>
<dbReference type="PANTHER" id="PTHR37534">
    <property type="entry name" value="TRANSCRIPTIONAL ACTIVATOR PROTEIN UGA3"/>
    <property type="match status" value="1"/>
</dbReference>
<dbReference type="EMBL" id="JADCTT010000003">
    <property type="protein sequence ID" value="KAF9754391.1"/>
    <property type="molecule type" value="Genomic_DNA"/>
</dbReference>
<evidence type="ECO:0000313" key="5">
    <source>
        <dbReference type="EMBL" id="KAF9754391.1"/>
    </source>
</evidence>
<name>A0A8H7NEU9_BIOOC</name>
<dbReference type="GO" id="GO:0000981">
    <property type="term" value="F:DNA-binding transcription factor activity, RNA polymerase II-specific"/>
    <property type="evidence" value="ECO:0007669"/>
    <property type="project" value="InterPro"/>
</dbReference>
<organism evidence="5 6">
    <name type="scientific">Bionectria ochroleuca</name>
    <name type="common">Gliocladium roseum</name>
    <dbReference type="NCBI Taxonomy" id="29856"/>
    <lineage>
        <taxon>Eukaryota</taxon>
        <taxon>Fungi</taxon>
        <taxon>Dikarya</taxon>
        <taxon>Ascomycota</taxon>
        <taxon>Pezizomycotina</taxon>
        <taxon>Sordariomycetes</taxon>
        <taxon>Hypocreomycetidae</taxon>
        <taxon>Hypocreales</taxon>
        <taxon>Bionectriaceae</taxon>
        <taxon>Clonostachys</taxon>
    </lineage>
</organism>
<dbReference type="Pfam" id="PF00172">
    <property type="entry name" value="Zn_clus"/>
    <property type="match status" value="1"/>
</dbReference>
<comment type="subcellular location">
    <subcellularLocation>
        <location evidence="1">Nucleus</location>
    </subcellularLocation>
</comment>
<feature type="domain" description="Zn(2)-C6 fungal-type" evidence="4">
    <location>
        <begin position="12"/>
        <end position="42"/>
    </location>
</feature>
<gene>
    <name evidence="5" type="ORF">IM811_009832</name>
</gene>
<evidence type="ECO:0000259" key="4">
    <source>
        <dbReference type="PROSITE" id="PS50048"/>
    </source>
</evidence>
<dbReference type="SMART" id="SM00066">
    <property type="entry name" value="GAL4"/>
    <property type="match status" value="1"/>
</dbReference>
<accession>A0A8H7NEU9</accession>
<sequence length="523" mass="58289">MADLKGTRSRDGCYNCRRRKRRCDKQKPICMSCRKNGGSCVFPSVTTSLKFVVSVAPTEHLIPFEESIPTSAFFHTSAEDVATLSLESDPGTPDSGSDGHGDCQDDTTAKLLVSPVKLPAQLTLSKPISSGGIHCNNPVELSLIQYYVEVIGASKVFSQTDQNLFLTSVMPRILNSQGPLQSTVLAMSAGEWRDKPVAHGRAGFELSAYYKSRALGELQRSLWENKCAEENLLTCVLLASLDISHGSRATWLRHLHGAFALLEKFSPTIDPEVSTFALKYFRFRYTLLQTTHPRIIPACYSLTDSAANEMHEMTHWFMDDLGAPSSNNAIDEHTGCSSVIADIIAQISTLALQSNANSISREKIQNVAHHLEHRLSVIGSTPPATDDVYLANSAESFRYAAHIYLLLACFDMPIKHASVIDLHHILMDYLTLIIVKDQKRRLFPMWPLFIAGCTCSCDEQRKAVIDLFTILEDQWPVSNVSAVWSVLRTIWQARDLSVACQPTTKRLDWQDIIHRFGWKLSLT</sequence>
<dbReference type="SUPFAM" id="SSF57701">
    <property type="entry name" value="Zn2/Cys6 DNA-binding domain"/>
    <property type="match status" value="1"/>
</dbReference>
<feature type="region of interest" description="Disordered" evidence="3">
    <location>
        <begin position="85"/>
        <end position="104"/>
    </location>
</feature>
<dbReference type="InterPro" id="IPR001138">
    <property type="entry name" value="Zn2Cys6_DnaBD"/>
</dbReference>
<reference evidence="5" key="1">
    <citation type="submission" date="2020-10" db="EMBL/GenBank/DDBJ databases">
        <title>High-Quality Genome Resource of Clonostachys rosea strain S41 by Oxford Nanopore Long-Read Sequencing.</title>
        <authorList>
            <person name="Wang H."/>
        </authorList>
    </citation>
    <scope>NUCLEOTIDE SEQUENCE</scope>
    <source>
        <strain evidence="5">S41</strain>
    </source>
</reference>
<dbReference type="GO" id="GO:0045944">
    <property type="term" value="P:positive regulation of transcription by RNA polymerase II"/>
    <property type="evidence" value="ECO:0007669"/>
    <property type="project" value="TreeGrafter"/>
</dbReference>
<dbReference type="CDD" id="cd00067">
    <property type="entry name" value="GAL4"/>
    <property type="match status" value="1"/>
</dbReference>
<dbReference type="Pfam" id="PF11951">
    <property type="entry name" value="Fungal_trans_2"/>
    <property type="match status" value="1"/>
</dbReference>